<dbReference type="Gene3D" id="3.60.21.10">
    <property type="match status" value="1"/>
</dbReference>
<evidence type="ECO:0000259" key="1">
    <source>
        <dbReference type="Pfam" id="PF00149"/>
    </source>
</evidence>
<dbReference type="NCBIfam" id="TIGR04123">
    <property type="entry name" value="P_estr_lig_assc"/>
    <property type="match status" value="1"/>
</dbReference>
<evidence type="ECO:0000313" key="3">
    <source>
        <dbReference type="Proteomes" id="UP000077177"/>
    </source>
</evidence>
<dbReference type="SUPFAM" id="SSF56300">
    <property type="entry name" value="Metallo-dependent phosphatases"/>
    <property type="match status" value="1"/>
</dbReference>
<proteinExistence type="predicted"/>
<dbReference type="PANTHER" id="PTHR39323:SF1">
    <property type="entry name" value="BLR1149 PROTEIN"/>
    <property type="match status" value="1"/>
</dbReference>
<dbReference type="PIRSF" id="PIRSF000887">
    <property type="entry name" value="Pesterase_MJ0037"/>
    <property type="match status" value="1"/>
</dbReference>
<dbReference type="InterPro" id="IPR026336">
    <property type="entry name" value="PdeM-like"/>
</dbReference>
<dbReference type="OrthoDB" id="9795838at2"/>
<feature type="domain" description="Calcineurin-like phosphoesterase" evidence="1">
    <location>
        <begin position="29"/>
        <end position="122"/>
    </location>
</feature>
<dbReference type="InterPro" id="IPR004843">
    <property type="entry name" value="Calcineurin-like_PHP"/>
</dbReference>
<evidence type="ECO:0000313" key="2">
    <source>
        <dbReference type="EMBL" id="ANE53389.1"/>
    </source>
</evidence>
<dbReference type="Proteomes" id="UP000077177">
    <property type="component" value="Chromosome"/>
</dbReference>
<dbReference type="RefSeq" id="WP_066409521.1">
    <property type="nucleotide sequence ID" value="NZ_CP011390.1"/>
</dbReference>
<dbReference type="InterPro" id="IPR024173">
    <property type="entry name" value="Pesterase_MJ0037-like"/>
</dbReference>
<dbReference type="InterPro" id="IPR029052">
    <property type="entry name" value="Metallo-depent_PP-like"/>
</dbReference>
<reference evidence="2 3" key="2">
    <citation type="journal article" date="2016" name="Int. J. Syst. Evol. Microbiol.">
        <title>Flavisolibacter tropicus sp. nov., isolated from tropical soil.</title>
        <authorList>
            <person name="Lee J.J."/>
            <person name="Kang M.S."/>
            <person name="Kim G.S."/>
            <person name="Lee C.S."/>
            <person name="Lim S."/>
            <person name="Lee J."/>
            <person name="Roh S.H."/>
            <person name="Kang H."/>
            <person name="Ha J.M."/>
            <person name="Bae S."/>
            <person name="Jung H.Y."/>
            <person name="Kim M.K."/>
        </authorList>
    </citation>
    <scope>NUCLEOTIDE SEQUENCE [LARGE SCALE GENOMIC DNA]</scope>
    <source>
        <strain evidence="2 3">LCS9</strain>
    </source>
</reference>
<protein>
    <submittedName>
        <fullName evidence="2">Metallophosphoesterase</fullName>
    </submittedName>
</protein>
<accession>A0A172U1Z9</accession>
<dbReference type="Pfam" id="PF00149">
    <property type="entry name" value="Metallophos"/>
    <property type="match status" value="1"/>
</dbReference>
<keyword evidence="3" id="KW-1185">Reference proteome</keyword>
<gene>
    <name evidence="2" type="ORF">SY85_08875</name>
</gene>
<dbReference type="GO" id="GO:0016787">
    <property type="term" value="F:hydrolase activity"/>
    <property type="evidence" value="ECO:0007669"/>
    <property type="project" value="InterPro"/>
</dbReference>
<sequence length="215" mass="24932">MQPPLLHKINGHHFWLSSEKILFWEEEKALVLSDLHLGKSGHFRKAGIPIPQGVMKEDMQRLMHLIQYFHPTQLIVVGDFFHSTNNLELDLFKRWRNDISDVTIKLIRGNHDILQDQWYSDAGVDVIEKDLYLHNFCFTHDNNDIHPENYTFTGHLHPGVVINGLGKQSLRFPCFYFTSTYCILPAFGKFTGLASIQPSRKDDVYAIVEKSLIKL</sequence>
<organism evidence="2 3">
    <name type="scientific">Flavisolibacter tropicus</name>
    <dbReference type="NCBI Taxonomy" id="1492898"/>
    <lineage>
        <taxon>Bacteria</taxon>
        <taxon>Pseudomonadati</taxon>
        <taxon>Bacteroidota</taxon>
        <taxon>Chitinophagia</taxon>
        <taxon>Chitinophagales</taxon>
        <taxon>Chitinophagaceae</taxon>
        <taxon>Flavisolibacter</taxon>
    </lineage>
</organism>
<dbReference type="STRING" id="1492898.SY85_08875"/>
<name>A0A172U1Z9_9BACT</name>
<reference evidence="3" key="1">
    <citation type="submission" date="2015-01" db="EMBL/GenBank/DDBJ databases">
        <title>Flavisolibacter sp./LCS9/ whole genome sequencing.</title>
        <authorList>
            <person name="Kim M.K."/>
            <person name="Srinivasan S."/>
            <person name="Lee J.-J."/>
        </authorList>
    </citation>
    <scope>NUCLEOTIDE SEQUENCE [LARGE SCALE GENOMIC DNA]</scope>
    <source>
        <strain evidence="3">LCS9</strain>
    </source>
</reference>
<dbReference type="KEGG" id="fla:SY85_08875"/>
<dbReference type="AlphaFoldDB" id="A0A172U1Z9"/>
<dbReference type="PANTHER" id="PTHR39323">
    <property type="entry name" value="BLR1149 PROTEIN"/>
    <property type="match status" value="1"/>
</dbReference>
<dbReference type="EMBL" id="CP011390">
    <property type="protein sequence ID" value="ANE53389.1"/>
    <property type="molecule type" value="Genomic_DNA"/>
</dbReference>